<feature type="non-terminal residue" evidence="2">
    <location>
        <position position="1"/>
    </location>
</feature>
<sequence length="227" mass="26055">SPHYSDTITFDSKAPWIKTSSPNISSSESNITRFRVEWRGSDALSGIQSYNVKVRPNRSRNFRTIRHNTTSTSLQFRGRPGRTYYFMVVAKDRAGNTQSSIRKTIVPYNEGANIKKKKGFRRKNFPRSRYYKGTIRTSRRRGAMIEYKFTGNSVGLITTKNRNLGKARIFIDGKYVKTINAYSRTPKYRRKLFGMSWSETGSHTLKVVNAGRGNQKRFDIDGIAVGR</sequence>
<dbReference type="InterPro" id="IPR036116">
    <property type="entry name" value="FN3_sf"/>
</dbReference>
<name>A0A0F8YP22_9ZZZZ</name>
<gene>
    <name evidence="2" type="ORF">LCGC14_3130950</name>
</gene>
<evidence type="ECO:0000313" key="2">
    <source>
        <dbReference type="EMBL" id="KKK49846.1"/>
    </source>
</evidence>
<dbReference type="AlphaFoldDB" id="A0A0F8YP22"/>
<proteinExistence type="predicted"/>
<dbReference type="CDD" id="cd00063">
    <property type="entry name" value="FN3"/>
    <property type="match status" value="1"/>
</dbReference>
<dbReference type="Gene3D" id="2.60.120.260">
    <property type="entry name" value="Galactose-binding domain-like"/>
    <property type="match status" value="1"/>
</dbReference>
<accession>A0A0F8YP22</accession>
<feature type="domain" description="Fibronectin type-III" evidence="1">
    <location>
        <begin position="23"/>
        <end position="100"/>
    </location>
</feature>
<protein>
    <recommendedName>
        <fullName evidence="1">Fibronectin type-III domain-containing protein</fullName>
    </recommendedName>
</protein>
<dbReference type="InterPro" id="IPR013783">
    <property type="entry name" value="Ig-like_fold"/>
</dbReference>
<comment type="caution">
    <text evidence="2">The sequence shown here is derived from an EMBL/GenBank/DDBJ whole genome shotgun (WGS) entry which is preliminary data.</text>
</comment>
<reference evidence="2" key="1">
    <citation type="journal article" date="2015" name="Nature">
        <title>Complex archaea that bridge the gap between prokaryotes and eukaryotes.</title>
        <authorList>
            <person name="Spang A."/>
            <person name="Saw J.H."/>
            <person name="Jorgensen S.L."/>
            <person name="Zaremba-Niedzwiedzka K."/>
            <person name="Martijn J."/>
            <person name="Lind A.E."/>
            <person name="van Eijk R."/>
            <person name="Schleper C."/>
            <person name="Guy L."/>
            <person name="Ettema T.J."/>
        </authorList>
    </citation>
    <scope>NUCLEOTIDE SEQUENCE</scope>
</reference>
<dbReference type="Pfam" id="PF00041">
    <property type="entry name" value="fn3"/>
    <property type="match status" value="1"/>
</dbReference>
<dbReference type="Gene3D" id="2.60.40.10">
    <property type="entry name" value="Immunoglobulins"/>
    <property type="match status" value="1"/>
</dbReference>
<organism evidence="2">
    <name type="scientific">marine sediment metagenome</name>
    <dbReference type="NCBI Taxonomy" id="412755"/>
    <lineage>
        <taxon>unclassified sequences</taxon>
        <taxon>metagenomes</taxon>
        <taxon>ecological metagenomes</taxon>
    </lineage>
</organism>
<dbReference type="EMBL" id="LAZR01068328">
    <property type="protein sequence ID" value="KKK49846.1"/>
    <property type="molecule type" value="Genomic_DNA"/>
</dbReference>
<dbReference type="SUPFAM" id="SSF49265">
    <property type="entry name" value="Fibronectin type III"/>
    <property type="match status" value="1"/>
</dbReference>
<evidence type="ECO:0000259" key="1">
    <source>
        <dbReference type="Pfam" id="PF00041"/>
    </source>
</evidence>
<dbReference type="InterPro" id="IPR003961">
    <property type="entry name" value="FN3_dom"/>
</dbReference>